<dbReference type="CDD" id="cd06591">
    <property type="entry name" value="GH31_xylosidase_XylS"/>
    <property type="match status" value="1"/>
</dbReference>
<dbReference type="Gene3D" id="2.60.40.1760">
    <property type="entry name" value="glycosyl hydrolase (family 31)"/>
    <property type="match status" value="1"/>
</dbReference>
<dbReference type="InterPro" id="IPR013780">
    <property type="entry name" value="Glyco_hydro_b"/>
</dbReference>
<dbReference type="GO" id="GO:0030246">
    <property type="term" value="F:carbohydrate binding"/>
    <property type="evidence" value="ECO:0007669"/>
    <property type="project" value="InterPro"/>
</dbReference>
<dbReference type="OrthoDB" id="176168at2"/>
<keyword evidence="2 6" id="KW-0378">Hydrolase</keyword>
<dbReference type="InterPro" id="IPR000322">
    <property type="entry name" value="Glyco_hydro_31_TIM"/>
</dbReference>
<dbReference type="PANTHER" id="PTHR43863:SF2">
    <property type="entry name" value="MALTASE-GLUCOAMYLASE"/>
    <property type="match status" value="1"/>
</dbReference>
<protein>
    <submittedName>
        <fullName evidence="6">Glycoside hydrolase family 31</fullName>
    </submittedName>
</protein>
<dbReference type="Pfam" id="PF01055">
    <property type="entry name" value="Glyco_hydro_31_2nd"/>
    <property type="match status" value="1"/>
</dbReference>
<dbReference type="InterPro" id="IPR017853">
    <property type="entry name" value="GH"/>
</dbReference>
<dbReference type="PANTHER" id="PTHR43863">
    <property type="entry name" value="HYDROLASE, PUTATIVE (AFU_ORTHOLOGUE AFUA_1G03140)-RELATED"/>
    <property type="match status" value="1"/>
</dbReference>
<organism evidence="6 7">
    <name type="scientific">Ruminiclostridium papyrosolvens DSM 2782</name>
    <dbReference type="NCBI Taxonomy" id="588581"/>
    <lineage>
        <taxon>Bacteria</taxon>
        <taxon>Bacillati</taxon>
        <taxon>Bacillota</taxon>
        <taxon>Clostridia</taxon>
        <taxon>Eubacteriales</taxon>
        <taxon>Oscillospiraceae</taxon>
        <taxon>Ruminiclostridium</taxon>
    </lineage>
</organism>
<comment type="caution">
    <text evidence="6">The sequence shown here is derived from an EMBL/GenBank/DDBJ whole genome shotgun (WGS) entry which is preliminary data.</text>
</comment>
<dbReference type="InterPro" id="IPR048395">
    <property type="entry name" value="Glyco_hydro_31_C"/>
</dbReference>
<feature type="domain" description="Glycoside hydrolase family 31 TIM barrel" evidence="3">
    <location>
        <begin position="226"/>
        <end position="578"/>
    </location>
</feature>
<dbReference type="EMBL" id="ACXX02000002">
    <property type="protein sequence ID" value="EGD49128.1"/>
    <property type="molecule type" value="Genomic_DNA"/>
</dbReference>
<evidence type="ECO:0000259" key="4">
    <source>
        <dbReference type="Pfam" id="PF17137"/>
    </source>
</evidence>
<reference evidence="6" key="1">
    <citation type="submission" date="2009-07" db="EMBL/GenBank/DDBJ databases">
        <authorList>
            <consortium name="US DOE Joint Genome Institute (JGI-PGF)"/>
            <person name="Lucas S."/>
            <person name="Copeland A."/>
            <person name="Lapidus A."/>
            <person name="Glavina del Rio T."/>
            <person name="Tice H."/>
            <person name="Bruce D."/>
            <person name="Goodwin L."/>
            <person name="Pitluck S."/>
            <person name="Larimer F."/>
            <person name="Land M.L."/>
            <person name="Mouttaki H."/>
            <person name="He Z."/>
            <person name="Zhou J."/>
            <person name="Hemme C.L."/>
        </authorList>
    </citation>
    <scope>NUCLEOTIDE SEQUENCE</scope>
    <source>
        <strain evidence="6">DSM 2782</strain>
    </source>
</reference>
<accession>F1T9E6</accession>
<evidence type="ECO:0000313" key="6">
    <source>
        <dbReference type="EMBL" id="EGD49128.1"/>
    </source>
</evidence>
<keyword evidence="7" id="KW-1185">Reference proteome</keyword>
<proteinExistence type="inferred from homology"/>
<dbReference type="Pfam" id="PF21365">
    <property type="entry name" value="Glyco_hydro_31_3rd"/>
    <property type="match status" value="1"/>
</dbReference>
<dbReference type="Gene3D" id="3.20.20.80">
    <property type="entry name" value="Glycosidases"/>
    <property type="match status" value="1"/>
</dbReference>
<dbReference type="Gene3D" id="2.60.40.1180">
    <property type="entry name" value="Golgi alpha-mannosidase II"/>
    <property type="match status" value="2"/>
</dbReference>
<dbReference type="SUPFAM" id="SSF51445">
    <property type="entry name" value="(Trans)glycosidases"/>
    <property type="match status" value="1"/>
</dbReference>
<evidence type="ECO:0000259" key="5">
    <source>
        <dbReference type="Pfam" id="PF21365"/>
    </source>
</evidence>
<dbReference type="SUPFAM" id="SSF74650">
    <property type="entry name" value="Galactose mutarotase-like"/>
    <property type="match status" value="1"/>
</dbReference>
<keyword evidence="2" id="KW-0326">Glycosidase</keyword>
<dbReference type="GO" id="GO:0004553">
    <property type="term" value="F:hydrolase activity, hydrolyzing O-glycosyl compounds"/>
    <property type="evidence" value="ECO:0007669"/>
    <property type="project" value="InterPro"/>
</dbReference>
<dbReference type="Pfam" id="PF17137">
    <property type="entry name" value="DUF5110"/>
    <property type="match status" value="1"/>
</dbReference>
<comment type="similarity">
    <text evidence="1 2">Belongs to the glycosyl hydrolase 31 family.</text>
</comment>
<dbReference type="AlphaFoldDB" id="F1T9E6"/>
<evidence type="ECO:0000256" key="1">
    <source>
        <dbReference type="ARBA" id="ARBA00007806"/>
    </source>
</evidence>
<dbReference type="InterPro" id="IPR051816">
    <property type="entry name" value="Glycosyl_Hydrolase_31"/>
</dbReference>
<evidence type="ECO:0000259" key="3">
    <source>
        <dbReference type="Pfam" id="PF01055"/>
    </source>
</evidence>
<dbReference type="InterPro" id="IPR011013">
    <property type="entry name" value="Gal_mutarotase_sf_dom"/>
</dbReference>
<dbReference type="CDD" id="cd14752">
    <property type="entry name" value="GH31_N"/>
    <property type="match status" value="1"/>
</dbReference>
<evidence type="ECO:0000256" key="2">
    <source>
        <dbReference type="RuleBase" id="RU361185"/>
    </source>
</evidence>
<dbReference type="eggNOG" id="COG1501">
    <property type="taxonomic scope" value="Bacteria"/>
</dbReference>
<name>F1T9E6_9FIRM</name>
<sequence>MDSTNKCSSTVVHIMPMTENIIRVVYSKNKEKPKNSILIAEDFIPMDNLATDNYLSEDNCILFKNKQGEVILKETGHSLTEKEVLAYYVDGEPVIKYKHTANGDVAYIENARRKSAGKSYEGKLVFSITEKEAIYGLGQHENGVYNYNGKKEYLFQANMKISIPFILSSQNYGILIDTESAVIFESKEGEVTFSIDTTDKLSYYVIIGKNFEEIIKELRNLTGRAPMLPRWAYGYVQSKERYYSSEELIDTVLKFRNSGIPIDCIVQDWFSWEEGLWGEKRADKKRYPDIKRLVDRLHKEQVKLMVSIWPNMAEGGTNLREFKEKGLLLPNTTTYDAYSEEARAVYWKQCEEDWFSAGVDAWWCDNAEPFSDADWNGEEKRPEELRYQLIADESKKSMDWTRLNSYGLLHSKGIYENWRKTKNGKRVTNLTRSSYISGQRYGTVSWSGDISAKWSVLRKQITEGIKFSMSGMPYWTLDIGAFFTVKDKWENRGCNCNGNTNKLWFWDGDYNDGVEDLGYKELYVRWFQYGAFLPMFRSHGTDTPREPWNFGKPGDIFYETILKFIKLRYQLLPYIYSMAGDVNQNNSTILRSLMFDFAEDENVKELSDSFMFGKAFLVCPVTEPMYYEVNNVPVSKAEKTKNVYLPKGAWWYDFWTNTLHEGGQTLVCRATLDVMPLFVKAGSIVPISEPLMYADEKKGEISEIIIYSGEDGEFTLYNDDGDNYSYEKGNYSTIDLLYRDNEKTLTFGMACGEFKYQENFKIKFIKSGENPKTVEFIYKGIEETIKF</sequence>
<dbReference type="Proteomes" id="UP000003860">
    <property type="component" value="Unassembled WGS sequence"/>
</dbReference>
<dbReference type="SUPFAM" id="SSF51011">
    <property type="entry name" value="Glycosyl hydrolase domain"/>
    <property type="match status" value="1"/>
</dbReference>
<feature type="domain" description="Glycosyl hydrolase family 31 C-terminal" evidence="5">
    <location>
        <begin position="587"/>
        <end position="685"/>
    </location>
</feature>
<dbReference type="GO" id="GO:0005975">
    <property type="term" value="P:carbohydrate metabolic process"/>
    <property type="evidence" value="ECO:0007669"/>
    <property type="project" value="InterPro"/>
</dbReference>
<evidence type="ECO:0000313" key="7">
    <source>
        <dbReference type="Proteomes" id="UP000003860"/>
    </source>
</evidence>
<dbReference type="STRING" id="588581.Cpap_3557"/>
<reference evidence="6" key="2">
    <citation type="submission" date="2011-01" db="EMBL/GenBank/DDBJ databases">
        <title>The Non-contiguous Finished genome of Clostridium papyrosolvens.</title>
        <authorList>
            <person name="Lucas S."/>
            <person name="Copeland A."/>
            <person name="Lapidus A."/>
            <person name="Cheng J.-F."/>
            <person name="Goodwin L."/>
            <person name="Pitluck S."/>
            <person name="Misra M."/>
            <person name="Chertkov O."/>
            <person name="Detter J.C."/>
            <person name="Han C."/>
            <person name="Tapia R."/>
            <person name="Land M."/>
            <person name="Hauser L."/>
            <person name="Kyrpides N."/>
            <person name="Ivanova N."/>
            <person name="Pagani I."/>
            <person name="Mouttaki H."/>
            <person name="He Z."/>
            <person name="Zhou J."/>
            <person name="Hemme C.L."/>
            <person name="Woyke T."/>
        </authorList>
    </citation>
    <scope>NUCLEOTIDE SEQUENCE [LARGE SCALE GENOMIC DNA]</scope>
    <source>
        <strain evidence="6">DSM 2782</strain>
    </source>
</reference>
<feature type="domain" description="DUF5110" evidence="4">
    <location>
        <begin position="703"/>
        <end position="765"/>
    </location>
</feature>
<dbReference type="InterPro" id="IPR033403">
    <property type="entry name" value="DUF5110"/>
</dbReference>
<gene>
    <name evidence="6" type="ORF">Cpap_3557</name>
</gene>
<dbReference type="RefSeq" id="WP_004617283.1">
    <property type="nucleotide sequence ID" value="NZ_ACXX02000002.1"/>
</dbReference>